<sequence>MDSRTYSIEELLLLRHAHSVTVVKQLKSNHEIANIIKDQGNVSPALSPPTKLANGDASSSTESEEVIFQGKANPQMVQWRYRGRTETESAKDEPIKAPTGLQAQQSEGFKRFYKAVVSPTHVRVTAGGRIVPNTRGSPSPTAKWDKEHSSAGAQETLGAPKDSKSEPSTNLNGQAPYHPLMQPAFPGHPGVFHHMGLPMPLYPIHPGIPLAYGMPSLPLVHPGGKQASSGPDQKGGEAGPKTQDGAGDKKPRPAPIKIAPPDHFDQNRPFYYNGHVVYPSAYAPDQAMALPSPYYQFGPMSHPSPFGQGFSPAFASPAFASPTFVGSASSGGAPGPWPLSAPNPNMGPHVTTIKPSEVTRRQLKQLRQSLKYYEDQLQYNRHQIDEKIIEDQVQKIRQNVRQFEQLFKSQAYYESTQTPPSSENQGRRLQTPLGQSSMQNRGGANHSGASSVAGSIRGHGPKSTPHNSNQRRPWRRYPPWLTKRLRRLGINYTTGILAPFGPEDPHLEAIIKDIEKDMSTSPDAVGIVFQPEGGSSDTHDLSEPQLYGVRPIGQLDTGSSGHFMNDQPAPVNFSQNRLCEPYLVGKLPQGVNVFDARSTDYVYERQLTDGEKQARENYWGKIAMPGSGLPKFDGQNFYPPSPVKAFEQNSSHLVRGGQPPVDYKMHSGPTNSDPFSSSRTAPSIRPQKGSQKFSKAIPIVAPKDGPKSTTSRAISQSNDMTDDLCKAMKVINISSPVDKPSEDPTNEKKSTPGRRIAERSSKSGHELWQTMLKKGSTSSAVLPGAVSSTTATGYLPPYQGNAAASLGPSVSNANSSGARISSQKPTDNDSSQPTTEKVGENCPPSEARSADYDPLKDVQERMIRDAQRRGVIGSD</sequence>
<evidence type="ECO:0000313" key="2">
    <source>
        <dbReference type="Proteomes" id="UP001497680"/>
    </source>
</evidence>
<protein>
    <submittedName>
        <fullName evidence="1">Uncharacterized protein</fullName>
    </submittedName>
</protein>
<accession>A0ACC0CJK9</accession>
<comment type="caution">
    <text evidence="1">The sequence shown here is derived from an EMBL/GenBank/DDBJ whole genome shotgun (WGS) entry which is preliminary data.</text>
</comment>
<keyword evidence="2" id="KW-1185">Reference proteome</keyword>
<proteinExistence type="predicted"/>
<evidence type="ECO:0000313" key="1">
    <source>
        <dbReference type="EMBL" id="KAI6080579.1"/>
    </source>
</evidence>
<dbReference type="EMBL" id="MU394434">
    <property type="protein sequence ID" value="KAI6080579.1"/>
    <property type="molecule type" value="Genomic_DNA"/>
</dbReference>
<gene>
    <name evidence="1" type="ORF">F4821DRAFT_273766</name>
</gene>
<name>A0ACC0CJK9_9PEZI</name>
<reference evidence="1 2" key="1">
    <citation type="journal article" date="2022" name="New Phytol.">
        <title>Ecological generalism drives hyperdiversity of secondary metabolite gene clusters in xylarialean endophytes.</title>
        <authorList>
            <person name="Franco M.E.E."/>
            <person name="Wisecaver J.H."/>
            <person name="Arnold A.E."/>
            <person name="Ju Y.M."/>
            <person name="Slot J.C."/>
            <person name="Ahrendt S."/>
            <person name="Moore L.P."/>
            <person name="Eastman K.E."/>
            <person name="Scott K."/>
            <person name="Konkel Z."/>
            <person name="Mondo S.J."/>
            <person name="Kuo A."/>
            <person name="Hayes R.D."/>
            <person name="Haridas S."/>
            <person name="Andreopoulos B."/>
            <person name="Riley R."/>
            <person name="LaButti K."/>
            <person name="Pangilinan J."/>
            <person name="Lipzen A."/>
            <person name="Amirebrahimi M."/>
            <person name="Yan J."/>
            <person name="Adam C."/>
            <person name="Keymanesh K."/>
            <person name="Ng V."/>
            <person name="Louie K."/>
            <person name="Northen T."/>
            <person name="Drula E."/>
            <person name="Henrissat B."/>
            <person name="Hsieh H.M."/>
            <person name="Youens-Clark K."/>
            <person name="Lutzoni F."/>
            <person name="Miadlikowska J."/>
            <person name="Eastwood D.C."/>
            <person name="Hamelin R.C."/>
            <person name="Grigoriev I.V."/>
            <person name="U'Ren J.M."/>
        </authorList>
    </citation>
    <scope>NUCLEOTIDE SEQUENCE [LARGE SCALE GENOMIC DNA]</scope>
    <source>
        <strain evidence="1 2">ER1909</strain>
    </source>
</reference>
<organism evidence="1 2">
    <name type="scientific">Hypoxylon rubiginosum</name>
    <dbReference type="NCBI Taxonomy" id="110542"/>
    <lineage>
        <taxon>Eukaryota</taxon>
        <taxon>Fungi</taxon>
        <taxon>Dikarya</taxon>
        <taxon>Ascomycota</taxon>
        <taxon>Pezizomycotina</taxon>
        <taxon>Sordariomycetes</taxon>
        <taxon>Xylariomycetidae</taxon>
        <taxon>Xylariales</taxon>
        <taxon>Hypoxylaceae</taxon>
        <taxon>Hypoxylon</taxon>
    </lineage>
</organism>
<dbReference type="Proteomes" id="UP001497680">
    <property type="component" value="Unassembled WGS sequence"/>
</dbReference>